<dbReference type="EMBL" id="JAPDFR010000003">
    <property type="protein sequence ID" value="KAK0388650.1"/>
    <property type="molecule type" value="Genomic_DNA"/>
</dbReference>
<evidence type="ECO:0000256" key="1">
    <source>
        <dbReference type="ARBA" id="ARBA00022801"/>
    </source>
</evidence>
<sequence>MEQEFGTPGKPTTPEPPDYVNPLESSSRWYLTARAQAFRYAASLGFGIANRSEPPAPVPTREIWLNATLSQWKADGAIKVEIWKPPRLNTRPRMAVINFHGGGWILGAGTDDARWAASVMGALDAVVFSVNYRLAPSYPFPSPVEDCLDSIIQIVMRCAEFGIDPNRIMLSGFSAGGNIALATWIMLQQPEKWGYEVPIPSPHIAGIALFYPLLDWTVSRPEKRQTCLRPDLTLSKGMTDLIDACYVYPPIPREKRTDLRLSPGLLPDELIEALPPVHLCLCEYDMLLAEGLRFSKRLEALNKPCTVSIVQGQKHGWDKPPGADIELVNAQYDIATEAMASWVGRTCESDRESINSMKTKRPRLVRPKYLSFRSRTAG</sequence>
<feature type="compositionally biased region" description="Low complexity" evidence="2">
    <location>
        <begin position="1"/>
        <end position="10"/>
    </location>
</feature>
<dbReference type="InterPro" id="IPR013094">
    <property type="entry name" value="AB_hydrolase_3"/>
</dbReference>
<keyword evidence="1" id="KW-0378">Hydrolase</keyword>
<dbReference type="InterPro" id="IPR029058">
    <property type="entry name" value="AB_hydrolase_fold"/>
</dbReference>
<dbReference type="Pfam" id="PF07859">
    <property type="entry name" value="Abhydrolase_3"/>
    <property type="match status" value="1"/>
</dbReference>
<name>A0AA39GJR9_SARSR</name>
<proteinExistence type="predicted"/>
<dbReference type="InterPro" id="IPR050300">
    <property type="entry name" value="GDXG_lipolytic_enzyme"/>
</dbReference>
<evidence type="ECO:0000313" key="5">
    <source>
        <dbReference type="Proteomes" id="UP001175261"/>
    </source>
</evidence>
<comment type="caution">
    <text evidence="4">The sequence shown here is derived from an EMBL/GenBank/DDBJ whole genome shotgun (WGS) entry which is preliminary data.</text>
</comment>
<dbReference type="PANTHER" id="PTHR48081:SF8">
    <property type="entry name" value="ALPHA_BETA HYDROLASE FOLD-3 DOMAIN-CONTAINING PROTEIN-RELATED"/>
    <property type="match status" value="1"/>
</dbReference>
<feature type="region of interest" description="Disordered" evidence="2">
    <location>
        <begin position="1"/>
        <end position="20"/>
    </location>
</feature>
<gene>
    <name evidence="4" type="ORF">NLU13_4893</name>
</gene>
<dbReference type="SUPFAM" id="SSF53474">
    <property type="entry name" value="alpha/beta-Hydrolases"/>
    <property type="match status" value="1"/>
</dbReference>
<feature type="domain" description="Alpha/beta hydrolase fold-3" evidence="3">
    <location>
        <begin position="96"/>
        <end position="317"/>
    </location>
</feature>
<keyword evidence="5" id="KW-1185">Reference proteome</keyword>
<evidence type="ECO:0000313" key="4">
    <source>
        <dbReference type="EMBL" id="KAK0388650.1"/>
    </source>
</evidence>
<evidence type="ECO:0000259" key="3">
    <source>
        <dbReference type="Pfam" id="PF07859"/>
    </source>
</evidence>
<organism evidence="4 5">
    <name type="scientific">Sarocladium strictum</name>
    <name type="common">Black bundle disease fungus</name>
    <name type="synonym">Acremonium strictum</name>
    <dbReference type="NCBI Taxonomy" id="5046"/>
    <lineage>
        <taxon>Eukaryota</taxon>
        <taxon>Fungi</taxon>
        <taxon>Dikarya</taxon>
        <taxon>Ascomycota</taxon>
        <taxon>Pezizomycotina</taxon>
        <taxon>Sordariomycetes</taxon>
        <taxon>Hypocreomycetidae</taxon>
        <taxon>Hypocreales</taxon>
        <taxon>Sarocladiaceae</taxon>
        <taxon>Sarocladium</taxon>
    </lineage>
</organism>
<dbReference type="AlphaFoldDB" id="A0AA39GJR9"/>
<protein>
    <recommendedName>
        <fullName evidence="3">Alpha/beta hydrolase fold-3 domain-containing protein</fullName>
    </recommendedName>
</protein>
<dbReference type="Proteomes" id="UP001175261">
    <property type="component" value="Unassembled WGS sequence"/>
</dbReference>
<evidence type="ECO:0000256" key="2">
    <source>
        <dbReference type="SAM" id="MobiDB-lite"/>
    </source>
</evidence>
<reference evidence="4" key="1">
    <citation type="submission" date="2022-10" db="EMBL/GenBank/DDBJ databases">
        <title>Determination and structural analysis of whole genome sequence of Sarocladium strictum F4-1.</title>
        <authorList>
            <person name="Hu L."/>
            <person name="Jiang Y."/>
        </authorList>
    </citation>
    <scope>NUCLEOTIDE SEQUENCE</scope>
    <source>
        <strain evidence="4">F4-1</strain>
    </source>
</reference>
<accession>A0AA39GJR9</accession>
<dbReference type="Gene3D" id="3.40.50.1820">
    <property type="entry name" value="alpha/beta hydrolase"/>
    <property type="match status" value="1"/>
</dbReference>
<dbReference type="GO" id="GO:0016787">
    <property type="term" value="F:hydrolase activity"/>
    <property type="evidence" value="ECO:0007669"/>
    <property type="project" value="UniProtKB-KW"/>
</dbReference>
<dbReference type="PANTHER" id="PTHR48081">
    <property type="entry name" value="AB HYDROLASE SUPERFAMILY PROTEIN C4A8.06C"/>
    <property type="match status" value="1"/>
</dbReference>